<dbReference type="RefSeq" id="WP_089023922.1">
    <property type="nucleotide sequence ID" value="NZ_NIQC01000019.1"/>
</dbReference>
<sequence>MKKLIYMIEKAKRDESGFTLVELLIVVAIIGVLVAIIVPVMGGQTETARENANDANIRTIKSAISAYYAEEGSLDELDESALKEYIDVDEIECPWDDSVTGINIDINDADKPGDLDVEHEGDGEGPASGDAYKISGPGD</sequence>
<feature type="transmembrane region" description="Helical" evidence="7">
    <location>
        <begin position="20"/>
        <end position="41"/>
    </location>
</feature>
<dbReference type="InterPro" id="IPR000983">
    <property type="entry name" value="Bac_GSPG_pilin"/>
</dbReference>
<keyword evidence="2" id="KW-0488">Methylation</keyword>
<reference evidence="8 9" key="1">
    <citation type="submission" date="2017-06" db="EMBL/GenBank/DDBJ databases">
        <title>Draft Genome Sequence of Natranaerobius trueperi halophilic, alkalithermophilic bacteria from soda lakes.</title>
        <authorList>
            <person name="Zhao B."/>
        </authorList>
    </citation>
    <scope>NUCLEOTIDE SEQUENCE [LARGE SCALE GENOMIC DNA]</scope>
    <source>
        <strain evidence="8 9">DSM 18760</strain>
    </source>
</reference>
<keyword evidence="4 7" id="KW-1133">Transmembrane helix</keyword>
<keyword evidence="9" id="KW-1185">Reference proteome</keyword>
<dbReference type="SUPFAM" id="SSF54523">
    <property type="entry name" value="Pili subunits"/>
    <property type="match status" value="1"/>
</dbReference>
<dbReference type="EMBL" id="NIQC01000019">
    <property type="protein sequence ID" value="OWZ83402.1"/>
    <property type="molecule type" value="Genomic_DNA"/>
</dbReference>
<dbReference type="NCBIfam" id="TIGR02532">
    <property type="entry name" value="IV_pilin_GFxxxE"/>
    <property type="match status" value="1"/>
</dbReference>
<proteinExistence type="predicted"/>
<dbReference type="PROSITE" id="PS00409">
    <property type="entry name" value="PROKAR_NTER_METHYL"/>
    <property type="match status" value="1"/>
</dbReference>
<dbReference type="InterPro" id="IPR012902">
    <property type="entry name" value="N_methyl_site"/>
</dbReference>
<evidence type="ECO:0000313" key="9">
    <source>
        <dbReference type="Proteomes" id="UP000214588"/>
    </source>
</evidence>
<evidence type="ECO:0000256" key="3">
    <source>
        <dbReference type="ARBA" id="ARBA00022692"/>
    </source>
</evidence>
<evidence type="ECO:0000256" key="2">
    <source>
        <dbReference type="ARBA" id="ARBA00022481"/>
    </source>
</evidence>
<dbReference type="Gene3D" id="3.30.700.10">
    <property type="entry name" value="Glycoprotein, Type 4 Pilin"/>
    <property type="match status" value="1"/>
</dbReference>
<dbReference type="Pfam" id="PF07963">
    <property type="entry name" value="N_methyl"/>
    <property type="match status" value="1"/>
</dbReference>
<keyword evidence="3 7" id="KW-0812">Transmembrane</keyword>
<dbReference type="GO" id="GO:0015628">
    <property type="term" value="P:protein secretion by the type II secretion system"/>
    <property type="evidence" value="ECO:0007669"/>
    <property type="project" value="InterPro"/>
</dbReference>
<accession>A0A226BX98</accession>
<protein>
    <recommendedName>
        <fullName evidence="10">Prepilin-type cleavage/methylation domain-containing protein</fullName>
    </recommendedName>
</protein>
<evidence type="ECO:0000256" key="4">
    <source>
        <dbReference type="ARBA" id="ARBA00022989"/>
    </source>
</evidence>
<evidence type="ECO:0000256" key="7">
    <source>
        <dbReference type="SAM" id="Phobius"/>
    </source>
</evidence>
<comment type="caution">
    <text evidence="8">The sequence shown here is derived from an EMBL/GenBank/DDBJ whole genome shotgun (WGS) entry which is preliminary data.</text>
</comment>
<keyword evidence="5 7" id="KW-0472">Membrane</keyword>
<feature type="region of interest" description="Disordered" evidence="6">
    <location>
        <begin position="109"/>
        <end position="139"/>
    </location>
</feature>
<name>A0A226BX98_9FIRM</name>
<feature type="compositionally biased region" description="Basic and acidic residues" evidence="6">
    <location>
        <begin position="109"/>
        <end position="122"/>
    </location>
</feature>
<evidence type="ECO:0000256" key="5">
    <source>
        <dbReference type="ARBA" id="ARBA00023136"/>
    </source>
</evidence>
<evidence type="ECO:0000313" key="8">
    <source>
        <dbReference type="EMBL" id="OWZ83402.1"/>
    </source>
</evidence>
<dbReference type="AlphaFoldDB" id="A0A226BX98"/>
<gene>
    <name evidence="8" type="ORF">CDO51_08875</name>
</gene>
<dbReference type="Proteomes" id="UP000214588">
    <property type="component" value="Unassembled WGS sequence"/>
</dbReference>
<comment type="subcellular location">
    <subcellularLocation>
        <location evidence="1">Membrane</location>
        <topology evidence="1">Single-pass membrane protein</topology>
    </subcellularLocation>
</comment>
<evidence type="ECO:0000256" key="1">
    <source>
        <dbReference type="ARBA" id="ARBA00004167"/>
    </source>
</evidence>
<dbReference type="GO" id="GO:0016020">
    <property type="term" value="C:membrane"/>
    <property type="evidence" value="ECO:0007669"/>
    <property type="project" value="UniProtKB-SubCell"/>
</dbReference>
<evidence type="ECO:0008006" key="10">
    <source>
        <dbReference type="Google" id="ProtNLM"/>
    </source>
</evidence>
<dbReference type="PRINTS" id="PR00813">
    <property type="entry name" value="BCTERIALGSPG"/>
</dbReference>
<dbReference type="PANTHER" id="PTHR30093:SF44">
    <property type="entry name" value="TYPE II SECRETION SYSTEM CORE PROTEIN G"/>
    <property type="match status" value="1"/>
</dbReference>
<dbReference type="PANTHER" id="PTHR30093">
    <property type="entry name" value="GENERAL SECRETION PATHWAY PROTEIN G"/>
    <property type="match status" value="1"/>
</dbReference>
<dbReference type="GO" id="GO:0015627">
    <property type="term" value="C:type II protein secretion system complex"/>
    <property type="evidence" value="ECO:0007669"/>
    <property type="project" value="InterPro"/>
</dbReference>
<dbReference type="InterPro" id="IPR045584">
    <property type="entry name" value="Pilin-like"/>
</dbReference>
<evidence type="ECO:0000256" key="6">
    <source>
        <dbReference type="SAM" id="MobiDB-lite"/>
    </source>
</evidence>
<organism evidence="8 9">
    <name type="scientific">Natranaerobius trueperi</name>
    <dbReference type="NCBI Taxonomy" id="759412"/>
    <lineage>
        <taxon>Bacteria</taxon>
        <taxon>Bacillati</taxon>
        <taxon>Bacillota</taxon>
        <taxon>Clostridia</taxon>
        <taxon>Natranaerobiales</taxon>
        <taxon>Natranaerobiaceae</taxon>
        <taxon>Natranaerobius</taxon>
    </lineage>
</organism>